<dbReference type="SUPFAM" id="SSF47384">
    <property type="entry name" value="Homodimeric domain of signal transducing histidine kinase"/>
    <property type="match status" value="1"/>
</dbReference>
<feature type="transmembrane region" description="Helical" evidence="5">
    <location>
        <begin position="84"/>
        <end position="100"/>
    </location>
</feature>
<evidence type="ECO:0000259" key="6">
    <source>
        <dbReference type="PROSITE" id="PS50109"/>
    </source>
</evidence>
<evidence type="ECO:0000256" key="1">
    <source>
        <dbReference type="ARBA" id="ARBA00000085"/>
    </source>
</evidence>
<dbReference type="InterPro" id="IPR003661">
    <property type="entry name" value="HisK_dim/P_dom"/>
</dbReference>
<keyword evidence="5" id="KW-0812">Transmembrane</keyword>
<keyword evidence="4" id="KW-0175">Coiled coil</keyword>
<evidence type="ECO:0000256" key="5">
    <source>
        <dbReference type="SAM" id="Phobius"/>
    </source>
</evidence>
<evidence type="ECO:0000256" key="2">
    <source>
        <dbReference type="ARBA" id="ARBA00012438"/>
    </source>
</evidence>
<dbReference type="InterPro" id="IPR036890">
    <property type="entry name" value="HATPase_C_sf"/>
</dbReference>
<comment type="caution">
    <text evidence="7">The sequence shown here is derived from an EMBL/GenBank/DDBJ whole genome shotgun (WGS) entry which is preliminary data.</text>
</comment>
<dbReference type="AlphaFoldDB" id="A0A917J7Z3"/>
<evidence type="ECO:0000256" key="3">
    <source>
        <dbReference type="ARBA" id="ARBA00022553"/>
    </source>
</evidence>
<dbReference type="InterPro" id="IPR005467">
    <property type="entry name" value="His_kinase_dom"/>
</dbReference>
<dbReference type="CDD" id="cd00082">
    <property type="entry name" value="HisKA"/>
    <property type="match status" value="1"/>
</dbReference>
<reference evidence="7" key="2">
    <citation type="submission" date="2020-09" db="EMBL/GenBank/DDBJ databases">
        <authorList>
            <person name="Sun Q."/>
            <person name="Sedlacek I."/>
        </authorList>
    </citation>
    <scope>NUCLEOTIDE SEQUENCE</scope>
    <source>
        <strain evidence="7">CCM 8711</strain>
    </source>
</reference>
<feature type="transmembrane region" description="Helical" evidence="5">
    <location>
        <begin position="22"/>
        <end position="41"/>
    </location>
</feature>
<dbReference type="Proteomes" id="UP000662074">
    <property type="component" value="Unassembled WGS sequence"/>
</dbReference>
<dbReference type="PANTHER" id="PTHR43065:SF42">
    <property type="entry name" value="TWO-COMPONENT SENSOR PPRA"/>
    <property type="match status" value="1"/>
</dbReference>
<dbReference type="EMBL" id="BMDO01000004">
    <property type="protein sequence ID" value="GGI50723.1"/>
    <property type="molecule type" value="Genomic_DNA"/>
</dbReference>
<accession>A0A917J7Z3</accession>
<protein>
    <recommendedName>
        <fullName evidence="2">histidine kinase</fullName>
        <ecNumber evidence="2">2.7.13.3</ecNumber>
    </recommendedName>
</protein>
<dbReference type="GO" id="GO:0000155">
    <property type="term" value="F:phosphorelay sensor kinase activity"/>
    <property type="evidence" value="ECO:0007669"/>
    <property type="project" value="InterPro"/>
</dbReference>
<evidence type="ECO:0000313" key="7">
    <source>
        <dbReference type="EMBL" id="GGI50723.1"/>
    </source>
</evidence>
<dbReference type="PRINTS" id="PR00344">
    <property type="entry name" value="BCTRLSENSOR"/>
</dbReference>
<evidence type="ECO:0000313" key="8">
    <source>
        <dbReference type="Proteomes" id="UP000662074"/>
    </source>
</evidence>
<organism evidence="7 8">
    <name type="scientific">Mucilaginibacter galii</name>
    <dbReference type="NCBI Taxonomy" id="2005073"/>
    <lineage>
        <taxon>Bacteria</taxon>
        <taxon>Pseudomonadati</taxon>
        <taxon>Bacteroidota</taxon>
        <taxon>Sphingobacteriia</taxon>
        <taxon>Sphingobacteriales</taxon>
        <taxon>Sphingobacteriaceae</taxon>
        <taxon>Mucilaginibacter</taxon>
    </lineage>
</organism>
<dbReference type="Gene3D" id="1.10.287.130">
    <property type="match status" value="1"/>
</dbReference>
<dbReference type="PROSITE" id="PS50109">
    <property type="entry name" value="HIS_KIN"/>
    <property type="match status" value="1"/>
</dbReference>
<feature type="domain" description="Histidine kinase" evidence="6">
    <location>
        <begin position="166"/>
        <end position="405"/>
    </location>
</feature>
<keyword evidence="5" id="KW-0472">Membrane</keyword>
<dbReference type="PANTHER" id="PTHR43065">
    <property type="entry name" value="SENSOR HISTIDINE KINASE"/>
    <property type="match status" value="1"/>
</dbReference>
<name>A0A917J7Z3_9SPHI</name>
<feature type="coiled-coil region" evidence="4">
    <location>
        <begin position="109"/>
        <end position="157"/>
    </location>
</feature>
<reference evidence="7" key="1">
    <citation type="journal article" date="2014" name="Int. J. Syst. Evol. Microbiol.">
        <title>Complete genome sequence of Corynebacterium casei LMG S-19264T (=DSM 44701T), isolated from a smear-ripened cheese.</title>
        <authorList>
            <consortium name="US DOE Joint Genome Institute (JGI-PGF)"/>
            <person name="Walter F."/>
            <person name="Albersmeier A."/>
            <person name="Kalinowski J."/>
            <person name="Ruckert C."/>
        </authorList>
    </citation>
    <scope>NUCLEOTIDE SEQUENCE</scope>
    <source>
        <strain evidence="7">CCM 8711</strain>
    </source>
</reference>
<proteinExistence type="predicted"/>
<sequence>MFWVGTATIVVLFFAFLKDKHGVLNDFVGVAVLGSLLYYLYNEPDFKPFHSYLFSHLPLLAAAFIGACVRLINEDFYEDFSSVFQIAIVGAFIWIFARVANSKKQDEALRVAAERKAELEALVKERTAELTLQKNELEQAVTELKSTQAQLIQAEKMASLGELTAGIAHEIQNPLNFVNNFSEVSMELIEEMEQELERGDIEEAIAIASDVKQNLEKIGFHGKRADGIVKGMLQHSRASTGQKELADINVLADEYFRLSYHGLRAKDKSFNATLVTNFTPGLPQVNIIQQDVGRVILNLFNNAFYAVQQRQKQSSSDYKPTVEVSTALLIGFIQIRIKDNGTGIPDEIKEKIMQPFFTTKPTGEGTGLGLSLSYDIIVKAHNGTIDIDSKENDYTQFTIKLPLTN</sequence>
<dbReference type="SUPFAM" id="SSF55874">
    <property type="entry name" value="ATPase domain of HSP90 chaperone/DNA topoisomerase II/histidine kinase"/>
    <property type="match status" value="1"/>
</dbReference>
<keyword evidence="8" id="KW-1185">Reference proteome</keyword>
<feature type="transmembrane region" description="Helical" evidence="5">
    <location>
        <begin position="53"/>
        <end position="72"/>
    </location>
</feature>
<dbReference type="InterPro" id="IPR036097">
    <property type="entry name" value="HisK_dim/P_sf"/>
</dbReference>
<dbReference type="InterPro" id="IPR003594">
    <property type="entry name" value="HATPase_dom"/>
</dbReference>
<gene>
    <name evidence="7" type="ORF">GCM10011425_19350</name>
</gene>
<dbReference type="EC" id="2.7.13.3" evidence="2"/>
<dbReference type="SMART" id="SM00388">
    <property type="entry name" value="HisKA"/>
    <property type="match status" value="1"/>
</dbReference>
<keyword evidence="5" id="KW-1133">Transmembrane helix</keyword>
<dbReference type="Pfam" id="PF02518">
    <property type="entry name" value="HATPase_c"/>
    <property type="match status" value="1"/>
</dbReference>
<keyword evidence="3" id="KW-0597">Phosphoprotein</keyword>
<dbReference type="InterPro" id="IPR004358">
    <property type="entry name" value="Sig_transdc_His_kin-like_C"/>
</dbReference>
<comment type="catalytic activity">
    <reaction evidence="1">
        <text>ATP + protein L-histidine = ADP + protein N-phospho-L-histidine.</text>
        <dbReference type="EC" id="2.7.13.3"/>
    </reaction>
</comment>
<dbReference type="SMART" id="SM00387">
    <property type="entry name" value="HATPase_c"/>
    <property type="match status" value="1"/>
</dbReference>
<evidence type="ECO:0000256" key="4">
    <source>
        <dbReference type="SAM" id="Coils"/>
    </source>
</evidence>
<dbReference type="Gene3D" id="3.30.565.10">
    <property type="entry name" value="Histidine kinase-like ATPase, C-terminal domain"/>
    <property type="match status" value="1"/>
</dbReference>